<gene>
    <name evidence="1" type="ORF">O6H91_02G053800</name>
</gene>
<dbReference type="Proteomes" id="UP001162992">
    <property type="component" value="Chromosome 2"/>
</dbReference>
<organism evidence="1 2">
    <name type="scientific">Diphasiastrum complanatum</name>
    <name type="common">Issler's clubmoss</name>
    <name type="synonym">Lycopodium complanatum</name>
    <dbReference type="NCBI Taxonomy" id="34168"/>
    <lineage>
        <taxon>Eukaryota</taxon>
        <taxon>Viridiplantae</taxon>
        <taxon>Streptophyta</taxon>
        <taxon>Embryophyta</taxon>
        <taxon>Tracheophyta</taxon>
        <taxon>Lycopodiopsida</taxon>
        <taxon>Lycopodiales</taxon>
        <taxon>Lycopodiaceae</taxon>
        <taxon>Lycopodioideae</taxon>
        <taxon>Diphasiastrum</taxon>
    </lineage>
</organism>
<proteinExistence type="predicted"/>
<dbReference type="EMBL" id="CM055093">
    <property type="protein sequence ID" value="KAJ7565254.1"/>
    <property type="molecule type" value="Genomic_DNA"/>
</dbReference>
<comment type="caution">
    <text evidence="1">The sequence shown here is derived from an EMBL/GenBank/DDBJ whole genome shotgun (WGS) entry which is preliminary data.</text>
</comment>
<accession>A0ACC2EFF9</accession>
<keyword evidence="2" id="KW-1185">Reference proteome</keyword>
<protein>
    <submittedName>
        <fullName evidence="1">Uncharacterized protein</fullName>
    </submittedName>
</protein>
<evidence type="ECO:0000313" key="2">
    <source>
        <dbReference type="Proteomes" id="UP001162992"/>
    </source>
</evidence>
<evidence type="ECO:0000313" key="1">
    <source>
        <dbReference type="EMBL" id="KAJ7565254.1"/>
    </source>
</evidence>
<sequence>MELLDMVARPKSYDQLLHANAKSSKFQQQLFRTNLLLHQHRYAHGKACSRRNARRKQGFYISNLSSNLCYYRSEPCEQCGLGCHTTNPAITNSLWQIQSCRRRLRSNGCEKLHTFSGFSSSKARYASLCSHGGLRRDFSPTIADAPSGNIRTLSGKSEIVAKIEDQETVITASPNKLRRANAKSGTKSSLKVEDTSKEAEILVESQIAETTSEKWLRAKKLMGDSLRHFDSKTPSFSESNASLKVQSVLKSLAKKIATQQSGQEHQSTGSKDSELSPGTGKLDEAESGVSSTVRTAHSVEKHKGDSSQKLFSAGSVWQHILRPIGGKHSVSEKPSGRVVEILGSLTKVRSSQEVEVLMKGLEGKVTMPELKQTLAELGKEKHWLTAMQVFDWMHEHVPYKPDETVYQLMFLLLAKAKKMEMAEGLLERMKKEGMQPGVIEYTALIAGYVKHGNLQQGLLVLDNMRELGIKPAISAYNVLIDGCVRFPKGLEVAGKLLEKMNKDQIEADALTYSNVIILYSRKWRYREVLSTFSEIQNKGYHLDKAAGNAVLNSYSKLSDVKGMLEAYQWISDWKVEQDLSTYHIIFNSLARSGRIGGLPLYYSLMRKASLIPDIAICSILITAYGKVQDWDALDSLLQDMKDLAVRADATVYNTLISVYGKAGRWEDLELIAQFLRDKQRNGLSLDVVTYNNLLNVYGKEGRLNDVMKWFSDMKIKGVKPDVKTFTALVTAYSKANHYEGVEDVLELLKKDGYKPDLMFYQSILVMLGRGGRYDDAWKIIEDMREGGYLINADVYNSLIAIYGRGNAHEARKLFGDMIKHDVRPTPATFKTMIDIHGQKGLLEECVKIFEESMAHVGKEFSILTAILNAYCNLRGIEKGECLLQDRKAMTAIQLLSSYNFLIRGYGRTGEWTKAEEVLKRMKSDRVEPNLQTYIYLLEVYARVGQIMKGEELIAYMQKENLLGSIRVYNGFLQFYVQHKNGKAAMAIYDLLRKKGPKPDHNTYTVMVDAYLEDGFLHENFVEFLQDVERARLLTRNGFFRAVLAAIPKCRKHEDTIVLLSALEVLGFPGEILALLEFSNIQIIEENNLLWERLAGLLRLMDREGLNVDVQRGFHNALIDALWSYGWEAKALRIINISVEMGIYGNICGWDSEEWFLDLHHASVGAAQLLLFTWIASLQEVMHEGLSFPDQIKIILSKDWQMRTGENLPTRQAVEAQLKDFMAPFAYAEDNCILEADRQGVMEWLSEENISKILFLTP</sequence>
<name>A0ACC2EFF9_DIPCM</name>
<reference evidence="2" key="1">
    <citation type="journal article" date="2024" name="Proc. Natl. Acad. Sci. U.S.A.">
        <title>Extraordinary preservation of gene collinearity over three hundred million years revealed in homosporous lycophytes.</title>
        <authorList>
            <person name="Li C."/>
            <person name="Wickell D."/>
            <person name="Kuo L.Y."/>
            <person name="Chen X."/>
            <person name="Nie B."/>
            <person name="Liao X."/>
            <person name="Peng D."/>
            <person name="Ji J."/>
            <person name="Jenkins J."/>
            <person name="Williams M."/>
            <person name="Shu S."/>
            <person name="Plott C."/>
            <person name="Barry K."/>
            <person name="Rajasekar S."/>
            <person name="Grimwood J."/>
            <person name="Han X."/>
            <person name="Sun S."/>
            <person name="Hou Z."/>
            <person name="He W."/>
            <person name="Dai G."/>
            <person name="Sun C."/>
            <person name="Schmutz J."/>
            <person name="Leebens-Mack J.H."/>
            <person name="Li F.W."/>
            <person name="Wang L."/>
        </authorList>
    </citation>
    <scope>NUCLEOTIDE SEQUENCE [LARGE SCALE GENOMIC DNA]</scope>
    <source>
        <strain evidence="2">cv. PW_Plant_1</strain>
    </source>
</reference>